<evidence type="ECO:0000256" key="3">
    <source>
        <dbReference type="ARBA" id="ARBA00023242"/>
    </source>
</evidence>
<dbReference type="Pfam" id="PF05916">
    <property type="entry name" value="Sld5"/>
    <property type="match status" value="1"/>
</dbReference>
<protein>
    <recommendedName>
        <fullName evidence="4">GINS complex subunit 4</fullName>
    </recommendedName>
</protein>
<comment type="subcellular location">
    <subcellularLocation>
        <location evidence="1">Nucleus</location>
    </subcellularLocation>
</comment>
<dbReference type="Proteomes" id="UP000038045">
    <property type="component" value="Unplaced"/>
</dbReference>
<reference evidence="8" key="1">
    <citation type="submission" date="2017-02" db="UniProtKB">
        <authorList>
            <consortium name="WormBaseParasite"/>
        </authorList>
    </citation>
    <scope>IDENTIFICATION</scope>
</reference>
<keyword evidence="3" id="KW-0539">Nucleus</keyword>
<dbReference type="PANTHER" id="PTHR21206:SF0">
    <property type="entry name" value="DNA REPLICATION COMPLEX GINS PROTEIN SLD5"/>
    <property type="match status" value="1"/>
</dbReference>
<dbReference type="InterPro" id="IPR021151">
    <property type="entry name" value="GINS_A"/>
</dbReference>
<dbReference type="CDD" id="cd11711">
    <property type="entry name" value="GINS_A_Sld5"/>
    <property type="match status" value="1"/>
</dbReference>
<dbReference type="InterPro" id="IPR036224">
    <property type="entry name" value="GINS_bundle-like_dom_sf"/>
</dbReference>
<evidence type="ECO:0000256" key="5">
    <source>
        <dbReference type="SAM" id="MobiDB-lite"/>
    </source>
</evidence>
<dbReference type="InterPro" id="IPR038749">
    <property type="entry name" value="Sld5_GINS_A"/>
</dbReference>
<dbReference type="STRING" id="131310.A0A0N4ZK42"/>
<dbReference type="GO" id="GO:0000811">
    <property type="term" value="C:GINS complex"/>
    <property type="evidence" value="ECO:0007669"/>
    <property type="project" value="TreeGrafter"/>
</dbReference>
<evidence type="ECO:0000256" key="2">
    <source>
        <dbReference type="ARBA" id="ARBA00022705"/>
    </source>
</evidence>
<feature type="region of interest" description="Disordered" evidence="5">
    <location>
        <begin position="1"/>
        <end position="24"/>
    </location>
</feature>
<evidence type="ECO:0000256" key="4">
    <source>
        <dbReference type="ARBA" id="ARBA00030869"/>
    </source>
</evidence>
<dbReference type="SUPFAM" id="SSF158573">
    <property type="entry name" value="GINS helical bundle-like"/>
    <property type="match status" value="1"/>
</dbReference>
<sequence>MSDNFDENETVLEGNGDGDITYEEDNYDQNGIVSEGEESDEEAQQMTCTEIMGEMLKIWNNQNLAPDLLMHRYEIVDALLEMVKQEKEKVLDMDIEYGKKPKPVTYAIRKMEISRIEYMVKSYINKRLQLIEEHPLHYLNIDTKLRNEGKEELLDYRERNHCKKYVEIYDELMVDNILSRLEGIFAAKPVAAKHPVYPRVIAKVVDESLRQLEIPDYNSPGTTSFHDVELHNIYAIPWIAVKDHVDSGRVDLM</sequence>
<dbReference type="Gene3D" id="1.20.58.1030">
    <property type="match status" value="1"/>
</dbReference>
<dbReference type="GO" id="GO:0006261">
    <property type="term" value="P:DNA-templated DNA replication"/>
    <property type="evidence" value="ECO:0007669"/>
    <property type="project" value="InterPro"/>
</dbReference>
<evidence type="ECO:0000259" key="6">
    <source>
        <dbReference type="Pfam" id="PF05916"/>
    </source>
</evidence>
<feature type="domain" description="GINS subunit" evidence="6">
    <location>
        <begin position="80"/>
        <end position="173"/>
    </location>
</feature>
<keyword evidence="2" id="KW-0235">DNA replication</keyword>
<dbReference type="AlphaFoldDB" id="A0A0N4ZK42"/>
<dbReference type="InterPro" id="IPR008591">
    <property type="entry name" value="GINS_Sld5"/>
</dbReference>
<proteinExistence type="predicted"/>
<evidence type="ECO:0000256" key="1">
    <source>
        <dbReference type="ARBA" id="ARBA00004123"/>
    </source>
</evidence>
<evidence type="ECO:0000313" key="8">
    <source>
        <dbReference type="WBParaSite" id="PTRK_0000847500.1"/>
    </source>
</evidence>
<evidence type="ECO:0000313" key="7">
    <source>
        <dbReference type="Proteomes" id="UP000038045"/>
    </source>
</evidence>
<keyword evidence="7" id="KW-1185">Reference proteome</keyword>
<accession>A0A0N4ZK42</accession>
<feature type="compositionally biased region" description="Acidic residues" evidence="5">
    <location>
        <begin position="1"/>
        <end position="10"/>
    </location>
</feature>
<name>A0A0N4ZK42_PARTI</name>
<organism evidence="7 8">
    <name type="scientific">Parastrongyloides trichosuri</name>
    <name type="common">Possum-specific nematode worm</name>
    <dbReference type="NCBI Taxonomy" id="131310"/>
    <lineage>
        <taxon>Eukaryota</taxon>
        <taxon>Metazoa</taxon>
        <taxon>Ecdysozoa</taxon>
        <taxon>Nematoda</taxon>
        <taxon>Chromadorea</taxon>
        <taxon>Rhabditida</taxon>
        <taxon>Tylenchina</taxon>
        <taxon>Panagrolaimomorpha</taxon>
        <taxon>Strongyloidoidea</taxon>
        <taxon>Strongyloididae</taxon>
        <taxon>Parastrongyloides</taxon>
    </lineage>
</organism>
<dbReference type="PANTHER" id="PTHR21206">
    <property type="entry name" value="SLD5 PROTEIN"/>
    <property type="match status" value="1"/>
</dbReference>
<dbReference type="WBParaSite" id="PTRK_0000847500.1">
    <property type="protein sequence ID" value="PTRK_0000847500.1"/>
    <property type="gene ID" value="PTRK_0000847500"/>
</dbReference>
<dbReference type="GO" id="GO:0000727">
    <property type="term" value="P:double-strand break repair via break-induced replication"/>
    <property type="evidence" value="ECO:0007669"/>
    <property type="project" value="TreeGrafter"/>
</dbReference>